<evidence type="ECO:0000313" key="3">
    <source>
        <dbReference type="Proteomes" id="UP000198658"/>
    </source>
</evidence>
<evidence type="ECO:0000256" key="1">
    <source>
        <dbReference type="SAM" id="SignalP"/>
    </source>
</evidence>
<dbReference type="STRING" id="658218.SAMN05216562_0234"/>
<keyword evidence="3" id="KW-1185">Reference proteome</keyword>
<name>A0A1H3VUQ5_9GAMM</name>
<evidence type="ECO:0000313" key="2">
    <source>
        <dbReference type="EMBL" id="SDZ77818.1"/>
    </source>
</evidence>
<dbReference type="Proteomes" id="UP000198658">
    <property type="component" value="Unassembled WGS sequence"/>
</dbReference>
<evidence type="ECO:0008006" key="4">
    <source>
        <dbReference type="Google" id="ProtNLM"/>
    </source>
</evidence>
<feature type="chain" id="PRO_5011708075" description="MetA-pathway of phenol degradation" evidence="1">
    <location>
        <begin position="29"/>
        <end position="280"/>
    </location>
</feature>
<sequence length="280" mass="29885">MRYHPRTRRFGTLFALLLFTLFASLAQAQPAVDEAEALKKAQDPLADVKALMSDNTISYGTSDDETAYGISLQPVYSIETDRSFNFVLRGVIPYIGAPKGAGLPILGPDPVGGTGRTWGLSDSIVQGFFVPKTDSSIKFGIGPQISLRTRTDSVVGGPGWGGGFAGVVFGSAGNLSYGGILGHHWGQDDFNLTTIRPIIIYNTDLFGGSYIGYMNAVSYDWSAPSSSSAWQTPLGLTVGKTFILKSGHMIDFSLGGYKVVDAPKGGADRQLKIGLSFIWP</sequence>
<dbReference type="EMBL" id="FNQO01000001">
    <property type="protein sequence ID" value="SDZ77818.1"/>
    <property type="molecule type" value="Genomic_DNA"/>
</dbReference>
<dbReference type="OrthoDB" id="9809066at2"/>
<gene>
    <name evidence="2" type="ORF">SAMN05216562_0234</name>
</gene>
<feature type="signal peptide" evidence="1">
    <location>
        <begin position="1"/>
        <end position="28"/>
    </location>
</feature>
<protein>
    <recommendedName>
        <fullName evidence="4">MetA-pathway of phenol degradation</fullName>
    </recommendedName>
</protein>
<accession>A0A1H3VUQ5</accession>
<dbReference type="AlphaFoldDB" id="A0A1H3VUQ5"/>
<dbReference type="RefSeq" id="WP_091384189.1">
    <property type="nucleotide sequence ID" value="NZ_FNQO01000001.1"/>
</dbReference>
<proteinExistence type="predicted"/>
<reference evidence="3" key="1">
    <citation type="submission" date="2016-10" db="EMBL/GenBank/DDBJ databases">
        <authorList>
            <person name="Varghese N."/>
            <person name="Submissions S."/>
        </authorList>
    </citation>
    <scope>NUCLEOTIDE SEQUENCE [LARGE SCALE GENOMIC DNA]</scope>
    <source>
        <strain evidence="3">CGMCC 1.10657</strain>
    </source>
</reference>
<keyword evidence="1" id="KW-0732">Signal</keyword>
<organism evidence="2 3">
    <name type="scientific">Microbulbifer marinus</name>
    <dbReference type="NCBI Taxonomy" id="658218"/>
    <lineage>
        <taxon>Bacteria</taxon>
        <taxon>Pseudomonadati</taxon>
        <taxon>Pseudomonadota</taxon>
        <taxon>Gammaproteobacteria</taxon>
        <taxon>Cellvibrionales</taxon>
        <taxon>Microbulbiferaceae</taxon>
        <taxon>Microbulbifer</taxon>
    </lineage>
</organism>